<dbReference type="EMBL" id="CP119878">
    <property type="protein sequence ID" value="WFD34332.1"/>
    <property type="molecule type" value="Genomic_DNA"/>
</dbReference>
<evidence type="ECO:0000256" key="7">
    <source>
        <dbReference type="ARBA" id="ARBA00023187"/>
    </source>
</evidence>
<keyword evidence="7 9" id="KW-0508">mRNA splicing</keyword>
<keyword evidence="8 9" id="KW-0539">Nucleus</keyword>
<dbReference type="GO" id="GO:0071014">
    <property type="term" value="C:post-mRNA release spliceosomal complex"/>
    <property type="evidence" value="ECO:0007669"/>
    <property type="project" value="TreeGrafter"/>
</dbReference>
<evidence type="ECO:0000256" key="2">
    <source>
        <dbReference type="ARBA" id="ARBA00004123"/>
    </source>
</evidence>
<dbReference type="GO" id="GO:0071013">
    <property type="term" value="C:catalytic step 2 spliceosome"/>
    <property type="evidence" value="ECO:0007669"/>
    <property type="project" value="TreeGrafter"/>
</dbReference>
<protein>
    <recommendedName>
        <fullName evidence="4 9">Pre-mRNA-splicing factor SYF2</fullName>
    </recommendedName>
</protein>
<evidence type="ECO:0000256" key="1">
    <source>
        <dbReference type="ARBA" id="ARBA00003777"/>
    </source>
</evidence>
<evidence type="ECO:0000256" key="3">
    <source>
        <dbReference type="ARBA" id="ARBA00010028"/>
    </source>
</evidence>
<evidence type="ECO:0000256" key="10">
    <source>
        <dbReference type="SAM" id="MobiDB-lite"/>
    </source>
</evidence>
<evidence type="ECO:0000256" key="6">
    <source>
        <dbReference type="ARBA" id="ARBA00022728"/>
    </source>
</evidence>
<feature type="compositionally biased region" description="Basic and acidic residues" evidence="10">
    <location>
        <begin position="26"/>
        <end position="44"/>
    </location>
</feature>
<evidence type="ECO:0000256" key="5">
    <source>
        <dbReference type="ARBA" id="ARBA00022664"/>
    </source>
</evidence>
<keyword evidence="5 9" id="KW-0507">mRNA processing</keyword>
<reference evidence="11" key="1">
    <citation type="submission" date="2023-03" db="EMBL/GenBank/DDBJ databases">
        <title>Mating type loci evolution in Malassezia.</title>
        <authorList>
            <person name="Coelho M.A."/>
        </authorList>
    </citation>
    <scope>NUCLEOTIDE SEQUENCE</scope>
    <source>
        <strain evidence="11">CBS 11721</strain>
    </source>
</reference>
<dbReference type="PANTHER" id="PTHR13264">
    <property type="entry name" value="GCIP-INTERACTING PROTEIN P29"/>
    <property type="match status" value="1"/>
</dbReference>
<comment type="similarity">
    <text evidence="3 9">Belongs to the SYF2 family.</text>
</comment>
<evidence type="ECO:0000256" key="4">
    <source>
        <dbReference type="ARBA" id="ARBA00014745"/>
    </source>
</evidence>
<dbReference type="InterPro" id="IPR013260">
    <property type="entry name" value="mRNA_splic_SYF2"/>
</dbReference>
<dbReference type="Pfam" id="PF08231">
    <property type="entry name" value="SYF2"/>
    <property type="match status" value="1"/>
</dbReference>
<evidence type="ECO:0000256" key="9">
    <source>
        <dbReference type="RuleBase" id="RU367148"/>
    </source>
</evidence>
<sequence length="277" mass="31387">MDDDATADARRARLRKLQARMNESAHANRREVAAEQTARREASQNRETIGRQFKLSKAARILDERDIAERGEDVSRHRALNYSIEENEAWEEKLEQKERRRDKGVIDFQDLAERSYLRQVAQLKPDIAAYKAQQGGGGESAADAGDASSADARPSRPAGPAGQHADVGTLVRAETAQGKTLIPASEADVPLGVATYGQHKPSNAAVDRLVSHLNHEQDHIKRRSRQRDEDPDAEVNYINKRNKHFNRKIERVRRTANKYYDEYTREIRENLERGTAL</sequence>
<accession>A0AAF0J5B4</accession>
<organism evidence="11 12">
    <name type="scientific">Malassezia cuniculi</name>
    <dbReference type="NCBI Taxonomy" id="948313"/>
    <lineage>
        <taxon>Eukaryota</taxon>
        <taxon>Fungi</taxon>
        <taxon>Dikarya</taxon>
        <taxon>Basidiomycota</taxon>
        <taxon>Ustilaginomycotina</taxon>
        <taxon>Malasseziomycetes</taxon>
        <taxon>Malasseziales</taxon>
        <taxon>Malasseziaceae</taxon>
        <taxon>Malassezia</taxon>
    </lineage>
</organism>
<comment type="subunit">
    <text evidence="9">May be part of a spliceosome complex.</text>
</comment>
<keyword evidence="6 9" id="KW-0747">Spliceosome</keyword>
<evidence type="ECO:0000313" key="11">
    <source>
        <dbReference type="EMBL" id="WFD34332.1"/>
    </source>
</evidence>
<gene>
    <name evidence="11" type="primary">syf2</name>
    <name evidence="11" type="ORF">MCUN1_001171</name>
</gene>
<feature type="compositionally biased region" description="Low complexity" evidence="10">
    <location>
        <begin position="140"/>
        <end position="163"/>
    </location>
</feature>
<dbReference type="GO" id="GO:0000974">
    <property type="term" value="C:Prp19 complex"/>
    <property type="evidence" value="ECO:0007669"/>
    <property type="project" value="TreeGrafter"/>
</dbReference>
<name>A0AAF0J5B4_9BASI</name>
<dbReference type="Proteomes" id="UP001219933">
    <property type="component" value="Chromosome 2"/>
</dbReference>
<comment type="subcellular location">
    <subcellularLocation>
        <location evidence="2 9">Nucleus</location>
    </subcellularLocation>
</comment>
<dbReference type="GO" id="GO:0000398">
    <property type="term" value="P:mRNA splicing, via spliceosome"/>
    <property type="evidence" value="ECO:0007669"/>
    <property type="project" value="UniProtKB-UniRule"/>
</dbReference>
<dbReference type="AlphaFoldDB" id="A0AAF0J5B4"/>
<proteinExistence type="inferred from homology"/>
<evidence type="ECO:0000256" key="8">
    <source>
        <dbReference type="ARBA" id="ARBA00023242"/>
    </source>
</evidence>
<feature type="region of interest" description="Disordered" evidence="10">
    <location>
        <begin position="132"/>
        <end position="167"/>
    </location>
</feature>
<feature type="region of interest" description="Disordered" evidence="10">
    <location>
        <begin position="19"/>
        <end position="49"/>
    </location>
</feature>
<keyword evidence="12" id="KW-1185">Reference proteome</keyword>
<dbReference type="PANTHER" id="PTHR13264:SF5">
    <property type="entry name" value="PRE-MRNA-SPLICING FACTOR SYF2"/>
    <property type="match status" value="1"/>
</dbReference>
<comment type="function">
    <text evidence="1 9">Involved in pre-mRNA splicing.</text>
</comment>
<evidence type="ECO:0000313" key="12">
    <source>
        <dbReference type="Proteomes" id="UP001219933"/>
    </source>
</evidence>